<sequence length="207" mass="23495">LVTQHKLQLASIRGKHNIYSTIPTSRVKRELEETYIRLSSGSCKDGLFENDENELLERVASDTRLESIGIPSNRYVNPHKKWVEDTTSGVRYSSSLLQLSDNNNNNNDNNDINNSNRDMMMDDPEVERLDMLLMKVVTKWKSQSRQTAVAPASINDDNNNNINNNDINNSNNNNDINNSNDDIKNNNNDNINNSNNDNINNNNNGTN</sequence>
<dbReference type="AlphaFoldDB" id="A0A1X0NJ89"/>
<feature type="region of interest" description="Disordered" evidence="1">
    <location>
        <begin position="97"/>
        <end position="120"/>
    </location>
</feature>
<comment type="caution">
    <text evidence="2">The sequence shown here is derived from an EMBL/GenBank/DDBJ whole genome shotgun (WGS) entry which is preliminary data.</text>
</comment>
<feature type="compositionally biased region" description="Low complexity" evidence="1">
    <location>
        <begin position="153"/>
        <end position="207"/>
    </location>
</feature>
<feature type="non-terminal residue" evidence="2">
    <location>
        <position position="207"/>
    </location>
</feature>
<reference evidence="2 3" key="1">
    <citation type="submission" date="2017-03" db="EMBL/GenBank/DDBJ databases">
        <title>An alternative strategy for trypanosome survival in the mammalian bloodstream revealed through genome and transcriptome analysis of the ubiquitous bovine parasite Trypanosoma (Megatrypanum) theileri.</title>
        <authorList>
            <person name="Kelly S."/>
            <person name="Ivens A."/>
            <person name="Mott A."/>
            <person name="O'Neill E."/>
            <person name="Emms D."/>
            <person name="Macleod O."/>
            <person name="Voorheis P."/>
            <person name="Matthews J."/>
            <person name="Matthews K."/>
            <person name="Carrington M."/>
        </authorList>
    </citation>
    <scope>NUCLEOTIDE SEQUENCE [LARGE SCALE GENOMIC DNA]</scope>
    <source>
        <strain evidence="2">Edinburgh</strain>
    </source>
</reference>
<evidence type="ECO:0000313" key="2">
    <source>
        <dbReference type="EMBL" id="ORC84651.1"/>
    </source>
</evidence>
<feature type="region of interest" description="Disordered" evidence="1">
    <location>
        <begin position="141"/>
        <end position="207"/>
    </location>
</feature>
<dbReference type="GeneID" id="39989700"/>
<evidence type="ECO:0000256" key="1">
    <source>
        <dbReference type="SAM" id="MobiDB-lite"/>
    </source>
</evidence>
<dbReference type="EMBL" id="NBCO01000042">
    <property type="protein sequence ID" value="ORC84651.1"/>
    <property type="molecule type" value="Genomic_DNA"/>
</dbReference>
<dbReference type="Proteomes" id="UP000192257">
    <property type="component" value="Unassembled WGS sequence"/>
</dbReference>
<evidence type="ECO:0000313" key="3">
    <source>
        <dbReference type="Proteomes" id="UP000192257"/>
    </source>
</evidence>
<feature type="compositionally biased region" description="Low complexity" evidence="1">
    <location>
        <begin position="101"/>
        <end position="118"/>
    </location>
</feature>
<dbReference type="VEuPathDB" id="TriTrypDB:TM35_000421090"/>
<feature type="non-terminal residue" evidence="2">
    <location>
        <position position="1"/>
    </location>
</feature>
<dbReference type="RefSeq" id="XP_028878717.1">
    <property type="nucleotide sequence ID" value="XM_029029920.1"/>
</dbReference>
<proteinExistence type="predicted"/>
<keyword evidence="3" id="KW-1185">Reference proteome</keyword>
<accession>A0A1X0NJ89</accession>
<protein>
    <submittedName>
        <fullName evidence="2">Uncharacterized protein</fullName>
    </submittedName>
</protein>
<name>A0A1X0NJ89_9TRYP</name>
<organism evidence="2 3">
    <name type="scientific">Trypanosoma theileri</name>
    <dbReference type="NCBI Taxonomy" id="67003"/>
    <lineage>
        <taxon>Eukaryota</taxon>
        <taxon>Discoba</taxon>
        <taxon>Euglenozoa</taxon>
        <taxon>Kinetoplastea</taxon>
        <taxon>Metakinetoplastina</taxon>
        <taxon>Trypanosomatida</taxon>
        <taxon>Trypanosomatidae</taxon>
        <taxon>Trypanosoma</taxon>
    </lineage>
</organism>
<gene>
    <name evidence="2" type="ORF">TM35_000421090</name>
</gene>